<feature type="transmembrane region" description="Helical" evidence="6">
    <location>
        <begin position="75"/>
        <end position="93"/>
    </location>
</feature>
<dbReference type="Proteomes" id="UP000263993">
    <property type="component" value="Unassembled WGS sequence"/>
</dbReference>
<evidence type="ECO:0000313" key="7">
    <source>
        <dbReference type="EMBL" id="RDV02434.1"/>
    </source>
</evidence>
<feature type="transmembrane region" description="Helical" evidence="6">
    <location>
        <begin position="187"/>
        <end position="208"/>
    </location>
</feature>
<evidence type="ECO:0000256" key="5">
    <source>
        <dbReference type="ARBA" id="ARBA00023136"/>
    </source>
</evidence>
<dbReference type="GO" id="GO:0005886">
    <property type="term" value="C:plasma membrane"/>
    <property type="evidence" value="ECO:0007669"/>
    <property type="project" value="UniProtKB-SubCell"/>
</dbReference>
<dbReference type="RefSeq" id="WP_115518556.1">
    <property type="nucleotide sequence ID" value="NZ_QRGO01000002.1"/>
</dbReference>
<comment type="subcellular location">
    <subcellularLocation>
        <location evidence="1">Cell membrane</location>
        <topology evidence="1">Multi-pass membrane protein</topology>
    </subcellularLocation>
</comment>
<evidence type="ECO:0000256" key="6">
    <source>
        <dbReference type="SAM" id="Phobius"/>
    </source>
</evidence>
<dbReference type="GO" id="GO:0015171">
    <property type="term" value="F:amino acid transmembrane transporter activity"/>
    <property type="evidence" value="ECO:0007669"/>
    <property type="project" value="TreeGrafter"/>
</dbReference>
<keyword evidence="8" id="KW-1185">Reference proteome</keyword>
<evidence type="ECO:0000256" key="1">
    <source>
        <dbReference type="ARBA" id="ARBA00004651"/>
    </source>
</evidence>
<dbReference type="OrthoDB" id="9807053at2"/>
<dbReference type="AlphaFoldDB" id="A0A371B4G1"/>
<gene>
    <name evidence="7" type="ORF">DXH78_17465</name>
</gene>
<keyword evidence="5 6" id="KW-0472">Membrane</keyword>
<name>A0A371B4G1_9BRAD</name>
<dbReference type="InterPro" id="IPR001123">
    <property type="entry name" value="LeuE-type"/>
</dbReference>
<reference evidence="8" key="1">
    <citation type="submission" date="2018-08" db="EMBL/GenBank/DDBJ databases">
        <authorList>
            <person name="Kim S.-J."/>
            <person name="Jung G.-Y."/>
        </authorList>
    </citation>
    <scope>NUCLEOTIDE SEQUENCE [LARGE SCALE GENOMIC DNA]</scope>
    <source>
        <strain evidence="8">GY_H</strain>
    </source>
</reference>
<keyword evidence="3 6" id="KW-0812">Transmembrane</keyword>
<keyword evidence="4 6" id="KW-1133">Transmembrane helix</keyword>
<dbReference type="PANTHER" id="PTHR30086">
    <property type="entry name" value="ARGININE EXPORTER PROTEIN ARGO"/>
    <property type="match status" value="1"/>
</dbReference>
<protein>
    <submittedName>
        <fullName evidence="7">LysE family translocator</fullName>
    </submittedName>
</protein>
<feature type="transmembrane region" description="Helical" evidence="6">
    <location>
        <begin position="42"/>
        <end position="68"/>
    </location>
</feature>
<proteinExistence type="predicted"/>
<dbReference type="Pfam" id="PF01810">
    <property type="entry name" value="LysE"/>
    <property type="match status" value="1"/>
</dbReference>
<feature type="transmembrane region" description="Helical" evidence="6">
    <location>
        <begin position="149"/>
        <end position="175"/>
    </location>
</feature>
<sequence>MFGTHDLWLFVLSALLLNITPGPDTALVVARSTQMGLRGGVAASFGIAGGIVVHIAAAAIGLSALIAASATAFSIIKYIGAAYLIYIGLRMILSRPAMTPNDGAPQPVALPLRSVFWQGFFSNALNPKVAIFFLAFLPQFVGNDAPSKALAFLFLGVIFIIGGTVWSLILAVITAHATSRLKATRRFQRLIDGAIGAMFVALGVKLALVQR</sequence>
<evidence type="ECO:0000256" key="2">
    <source>
        <dbReference type="ARBA" id="ARBA00022475"/>
    </source>
</evidence>
<dbReference type="PIRSF" id="PIRSF006324">
    <property type="entry name" value="LeuE"/>
    <property type="match status" value="1"/>
</dbReference>
<evidence type="ECO:0000313" key="8">
    <source>
        <dbReference type="Proteomes" id="UP000263993"/>
    </source>
</evidence>
<feature type="transmembrane region" description="Helical" evidence="6">
    <location>
        <begin position="115"/>
        <end position="137"/>
    </location>
</feature>
<organism evidence="7 8">
    <name type="scientific">Undibacter mobilis</name>
    <dbReference type="NCBI Taxonomy" id="2292256"/>
    <lineage>
        <taxon>Bacteria</taxon>
        <taxon>Pseudomonadati</taxon>
        <taxon>Pseudomonadota</taxon>
        <taxon>Alphaproteobacteria</taxon>
        <taxon>Hyphomicrobiales</taxon>
        <taxon>Nitrobacteraceae</taxon>
        <taxon>Undibacter</taxon>
    </lineage>
</organism>
<evidence type="ECO:0000256" key="4">
    <source>
        <dbReference type="ARBA" id="ARBA00022989"/>
    </source>
</evidence>
<comment type="caution">
    <text evidence="7">The sequence shown here is derived from an EMBL/GenBank/DDBJ whole genome shotgun (WGS) entry which is preliminary data.</text>
</comment>
<keyword evidence="2" id="KW-1003">Cell membrane</keyword>
<dbReference type="EMBL" id="QRGO01000002">
    <property type="protein sequence ID" value="RDV02434.1"/>
    <property type="molecule type" value="Genomic_DNA"/>
</dbReference>
<accession>A0A371B4G1</accession>
<evidence type="ECO:0000256" key="3">
    <source>
        <dbReference type="ARBA" id="ARBA00022692"/>
    </source>
</evidence>
<dbReference type="PANTHER" id="PTHR30086:SF20">
    <property type="entry name" value="ARGININE EXPORTER PROTEIN ARGO-RELATED"/>
    <property type="match status" value="1"/>
</dbReference>